<dbReference type="PANTHER" id="PTHR30485">
    <property type="entry name" value="NI/FE-HYDROGENASE 1 B-TYPE CYTOCHROME SUBUNIT"/>
    <property type="match status" value="1"/>
</dbReference>
<name>A0A382FZ50_9ZZZZ</name>
<evidence type="ECO:0000256" key="12">
    <source>
        <dbReference type="SAM" id="Phobius"/>
    </source>
</evidence>
<evidence type="ECO:0000259" key="13">
    <source>
        <dbReference type="Pfam" id="PF01292"/>
    </source>
</evidence>
<reference evidence="14" key="1">
    <citation type="submission" date="2018-05" db="EMBL/GenBank/DDBJ databases">
        <authorList>
            <person name="Lanie J.A."/>
            <person name="Ng W.-L."/>
            <person name="Kazmierczak K.M."/>
            <person name="Andrzejewski T.M."/>
            <person name="Davidsen T.M."/>
            <person name="Wayne K.J."/>
            <person name="Tettelin H."/>
            <person name="Glass J.I."/>
            <person name="Rusch D."/>
            <person name="Podicherti R."/>
            <person name="Tsui H.-C.T."/>
            <person name="Winkler M.E."/>
        </authorList>
    </citation>
    <scope>NUCLEOTIDE SEQUENCE</scope>
</reference>
<dbReference type="GO" id="GO:0009055">
    <property type="term" value="F:electron transfer activity"/>
    <property type="evidence" value="ECO:0007669"/>
    <property type="project" value="InterPro"/>
</dbReference>
<dbReference type="EMBL" id="UINC01052470">
    <property type="protein sequence ID" value="SVB67835.1"/>
    <property type="molecule type" value="Genomic_DNA"/>
</dbReference>
<proteinExistence type="inferred from homology"/>
<keyword evidence="9 12" id="KW-1133">Transmembrane helix</keyword>
<comment type="subcellular location">
    <subcellularLocation>
        <location evidence="1">Cell membrane</location>
        <topology evidence="1">Multi-pass membrane protein</topology>
    </subcellularLocation>
</comment>
<dbReference type="PANTHER" id="PTHR30485:SF0">
    <property type="entry name" value="NI_FE-HYDROGENASE 1 B-TYPE CYTOCHROME SUBUNIT-RELATED"/>
    <property type="match status" value="1"/>
</dbReference>
<evidence type="ECO:0000256" key="3">
    <source>
        <dbReference type="ARBA" id="ARBA00022448"/>
    </source>
</evidence>
<dbReference type="GO" id="GO:0005886">
    <property type="term" value="C:plasma membrane"/>
    <property type="evidence" value="ECO:0007669"/>
    <property type="project" value="UniProtKB-SubCell"/>
</dbReference>
<evidence type="ECO:0000256" key="11">
    <source>
        <dbReference type="ARBA" id="ARBA00023136"/>
    </source>
</evidence>
<dbReference type="InterPro" id="IPR016174">
    <property type="entry name" value="Di-haem_cyt_TM"/>
</dbReference>
<dbReference type="Pfam" id="PF01292">
    <property type="entry name" value="Ni_hydr_CYTB"/>
    <property type="match status" value="1"/>
</dbReference>
<organism evidence="14">
    <name type="scientific">marine metagenome</name>
    <dbReference type="NCBI Taxonomy" id="408172"/>
    <lineage>
        <taxon>unclassified sequences</taxon>
        <taxon>metagenomes</taxon>
        <taxon>ecological metagenomes</taxon>
    </lineage>
</organism>
<evidence type="ECO:0000256" key="10">
    <source>
        <dbReference type="ARBA" id="ARBA00023004"/>
    </source>
</evidence>
<dbReference type="InterPro" id="IPR000516">
    <property type="entry name" value="Ni-dep_Hydgase_cyt-B"/>
</dbReference>
<keyword evidence="5" id="KW-0349">Heme</keyword>
<dbReference type="Gene3D" id="1.20.950.20">
    <property type="entry name" value="Transmembrane di-heme cytochromes, Chain C"/>
    <property type="match status" value="1"/>
</dbReference>
<dbReference type="InterPro" id="IPR051542">
    <property type="entry name" value="Hydrogenase_cytochrome"/>
</dbReference>
<keyword evidence="10" id="KW-0408">Iron</keyword>
<feature type="transmembrane region" description="Helical" evidence="12">
    <location>
        <begin position="78"/>
        <end position="101"/>
    </location>
</feature>
<feature type="transmembrane region" description="Helical" evidence="12">
    <location>
        <begin position="107"/>
        <end position="125"/>
    </location>
</feature>
<dbReference type="GO" id="GO:0005506">
    <property type="term" value="F:iron ion binding"/>
    <property type="evidence" value="ECO:0007669"/>
    <property type="project" value="InterPro"/>
</dbReference>
<evidence type="ECO:0000256" key="5">
    <source>
        <dbReference type="ARBA" id="ARBA00022617"/>
    </source>
</evidence>
<gene>
    <name evidence="14" type="ORF">METZ01_LOCUS220689</name>
</gene>
<evidence type="ECO:0000256" key="9">
    <source>
        <dbReference type="ARBA" id="ARBA00022989"/>
    </source>
</evidence>
<keyword evidence="3" id="KW-0813">Transport</keyword>
<dbReference type="InterPro" id="IPR011577">
    <property type="entry name" value="Cyt_b561_bac/Ni-Hgenase"/>
</dbReference>
<keyword evidence="6 12" id="KW-0812">Transmembrane</keyword>
<feature type="transmembrane region" description="Helical" evidence="12">
    <location>
        <begin position="174"/>
        <end position="195"/>
    </location>
</feature>
<evidence type="ECO:0000313" key="14">
    <source>
        <dbReference type="EMBL" id="SVB67835.1"/>
    </source>
</evidence>
<evidence type="ECO:0000256" key="1">
    <source>
        <dbReference type="ARBA" id="ARBA00004651"/>
    </source>
</evidence>
<feature type="domain" description="Cytochrome b561 bacterial/Ni-hydrogenase" evidence="13">
    <location>
        <begin position="71"/>
        <end position="254"/>
    </location>
</feature>
<dbReference type="PRINTS" id="PR00161">
    <property type="entry name" value="NIHGNASECYTB"/>
</dbReference>
<keyword evidence="7" id="KW-0479">Metal-binding</keyword>
<dbReference type="GO" id="GO:0020037">
    <property type="term" value="F:heme binding"/>
    <property type="evidence" value="ECO:0007669"/>
    <property type="project" value="TreeGrafter"/>
</dbReference>
<comment type="similarity">
    <text evidence="2">Belongs to the HupC/HyaC/HydC family.</text>
</comment>
<protein>
    <recommendedName>
        <fullName evidence="13">Cytochrome b561 bacterial/Ni-hydrogenase domain-containing protein</fullName>
    </recommendedName>
</protein>
<dbReference type="AlphaFoldDB" id="A0A382FZ50"/>
<keyword evidence="8" id="KW-0249">Electron transport</keyword>
<evidence type="ECO:0000256" key="6">
    <source>
        <dbReference type="ARBA" id="ARBA00022692"/>
    </source>
</evidence>
<dbReference type="GO" id="GO:0022904">
    <property type="term" value="P:respiratory electron transport chain"/>
    <property type="evidence" value="ECO:0007669"/>
    <property type="project" value="InterPro"/>
</dbReference>
<feature type="transmembrane region" description="Helical" evidence="12">
    <location>
        <begin position="215"/>
        <end position="240"/>
    </location>
</feature>
<keyword evidence="4" id="KW-1003">Cell membrane</keyword>
<evidence type="ECO:0000256" key="7">
    <source>
        <dbReference type="ARBA" id="ARBA00022723"/>
    </source>
</evidence>
<sequence length="275" mass="31168">MELFQWGTNPWGQEILIRVSWDLLYLSFWAGIAFIVFHVIYSAVWLPKLAREASGGDGSAAVTGVPDRIERHSLAARLFHWVMAAAMLVLLVTGFFPIVGIQFPWVTIHWIAGVVLTISIIYHIVHSTFFLDFWSIWILPADLAEAAARVKRQLGQGDGGEIKKHGKYPLDHKLYHTSVMLAGLAVIATGLVMMFRIENALVARNAYLLAEETWGLMYMLHGLGSVLFVMLTLTHIYFSVRPDKIWLTKSMIFGSVSRDEYLSHHDPERWDVTTK</sequence>
<feature type="transmembrane region" description="Helical" evidence="12">
    <location>
        <begin position="23"/>
        <end position="46"/>
    </location>
</feature>
<evidence type="ECO:0000256" key="4">
    <source>
        <dbReference type="ARBA" id="ARBA00022475"/>
    </source>
</evidence>
<evidence type="ECO:0000256" key="8">
    <source>
        <dbReference type="ARBA" id="ARBA00022982"/>
    </source>
</evidence>
<dbReference type="SUPFAM" id="SSF81342">
    <property type="entry name" value="Transmembrane di-heme cytochromes"/>
    <property type="match status" value="1"/>
</dbReference>
<accession>A0A382FZ50</accession>
<evidence type="ECO:0000256" key="2">
    <source>
        <dbReference type="ARBA" id="ARBA00008622"/>
    </source>
</evidence>
<keyword evidence="11 12" id="KW-0472">Membrane</keyword>